<comment type="subcellular location">
    <subcellularLocation>
        <location evidence="1">Endoplasmic reticulum lumen</location>
    </subcellularLocation>
</comment>
<gene>
    <name evidence="8" type="ORF">CBOVIS_LOCUS8188</name>
</gene>
<proteinExistence type="inferred from homology"/>
<reference evidence="8 9" key="1">
    <citation type="submission" date="2020-04" db="EMBL/GenBank/DDBJ databases">
        <authorList>
            <person name="Laetsch R D."/>
            <person name="Stevens L."/>
            <person name="Kumar S."/>
            <person name="Blaxter L. M."/>
        </authorList>
    </citation>
    <scope>NUCLEOTIDE SEQUENCE [LARGE SCALE GENOMIC DNA]</scope>
</reference>
<evidence type="ECO:0000256" key="4">
    <source>
        <dbReference type="ARBA" id="ARBA00022824"/>
    </source>
</evidence>
<evidence type="ECO:0000256" key="3">
    <source>
        <dbReference type="ARBA" id="ARBA00022729"/>
    </source>
</evidence>
<evidence type="ECO:0000256" key="5">
    <source>
        <dbReference type="ARBA" id="ARBA00022933"/>
    </source>
</evidence>
<comment type="caution">
    <text evidence="8">The sequence shown here is derived from an EMBL/GenBank/DDBJ whole genome shotgun (WGS) entry which is preliminary data.</text>
</comment>
<dbReference type="AlphaFoldDB" id="A0A8S1F2T3"/>
<dbReference type="Proteomes" id="UP000494206">
    <property type="component" value="Unassembled WGS sequence"/>
</dbReference>
<dbReference type="InterPro" id="IPR014912">
    <property type="entry name" value="Sep15_SelM_dom"/>
</dbReference>
<evidence type="ECO:0000256" key="2">
    <source>
        <dbReference type="ARBA" id="ARBA00005742"/>
    </source>
</evidence>
<protein>
    <recommendedName>
        <fullName evidence="6">Selenoprotein F</fullName>
    </recommendedName>
</protein>
<dbReference type="PANTHER" id="PTHR13077">
    <property type="entry name" value="SELENOPROTEIN F"/>
    <property type="match status" value="1"/>
</dbReference>
<dbReference type="SUPFAM" id="SSF52833">
    <property type="entry name" value="Thioredoxin-like"/>
    <property type="match status" value="1"/>
</dbReference>
<feature type="domain" description="Selenoprotein F/M" evidence="7">
    <location>
        <begin position="74"/>
        <end position="146"/>
    </location>
</feature>
<keyword evidence="9" id="KW-1185">Reference proteome</keyword>
<dbReference type="EMBL" id="CADEPM010000005">
    <property type="protein sequence ID" value="CAB3406065.1"/>
    <property type="molecule type" value="Genomic_DNA"/>
</dbReference>
<accession>A0A8S1F2T3</accession>
<name>A0A8S1F2T3_9PELO</name>
<sequence length="149" mass="17330">MWKVCLLFVGAVSAQLVEYDINEEECRKAGFVPEDLQCGTCEKLGDFHLERLMTDCMKCCTKEQEFHHNKYPFAVLEVCDCNLARFPQIQAFVHKDMASQWYGKVKVKQVRGVRPTVLLKDISGVTKETLNVEQWDTDTLIDFFNQWIE</sequence>
<evidence type="ECO:0000313" key="8">
    <source>
        <dbReference type="EMBL" id="CAB3406065.1"/>
    </source>
</evidence>
<dbReference type="PANTHER" id="PTHR13077:SF6">
    <property type="entry name" value="SELENOPROTEIN F"/>
    <property type="match status" value="1"/>
</dbReference>
<keyword evidence="3" id="KW-0732">Signal</keyword>
<evidence type="ECO:0000313" key="9">
    <source>
        <dbReference type="Proteomes" id="UP000494206"/>
    </source>
</evidence>
<evidence type="ECO:0000256" key="1">
    <source>
        <dbReference type="ARBA" id="ARBA00004319"/>
    </source>
</evidence>
<comment type="similarity">
    <text evidence="2">Belongs to the selenoprotein M/F family.</text>
</comment>
<dbReference type="OrthoDB" id="1910009at2759"/>
<dbReference type="GO" id="GO:0016491">
    <property type="term" value="F:oxidoreductase activity"/>
    <property type="evidence" value="ECO:0007669"/>
    <property type="project" value="TreeGrafter"/>
</dbReference>
<dbReference type="Gene3D" id="3.40.30.50">
    <property type="entry name" value="Sep15/SelM thioredoxin-like domain, active-site redox motif"/>
    <property type="match status" value="1"/>
</dbReference>
<dbReference type="GO" id="GO:0005788">
    <property type="term" value="C:endoplasmic reticulum lumen"/>
    <property type="evidence" value="ECO:0007669"/>
    <property type="project" value="UniProtKB-SubCell"/>
</dbReference>
<keyword evidence="5" id="KW-0712">Selenocysteine</keyword>
<dbReference type="Pfam" id="PF08806">
    <property type="entry name" value="Sep15_SelM"/>
    <property type="match status" value="1"/>
</dbReference>
<organism evidence="8 9">
    <name type="scientific">Caenorhabditis bovis</name>
    <dbReference type="NCBI Taxonomy" id="2654633"/>
    <lineage>
        <taxon>Eukaryota</taxon>
        <taxon>Metazoa</taxon>
        <taxon>Ecdysozoa</taxon>
        <taxon>Nematoda</taxon>
        <taxon>Chromadorea</taxon>
        <taxon>Rhabditida</taxon>
        <taxon>Rhabditina</taxon>
        <taxon>Rhabditomorpha</taxon>
        <taxon>Rhabditoidea</taxon>
        <taxon>Rhabditidae</taxon>
        <taxon>Peloderinae</taxon>
        <taxon>Caenorhabditis</taxon>
    </lineage>
</organism>
<keyword evidence="4" id="KW-0256">Endoplasmic reticulum</keyword>
<dbReference type="InterPro" id="IPR038219">
    <property type="entry name" value="Sep15/SelM_sf"/>
</dbReference>
<dbReference type="InterPro" id="IPR036249">
    <property type="entry name" value="Thioredoxin-like_sf"/>
</dbReference>
<evidence type="ECO:0000256" key="6">
    <source>
        <dbReference type="ARBA" id="ARBA00040775"/>
    </source>
</evidence>
<dbReference type="InterPro" id="IPR039992">
    <property type="entry name" value="Sep15_SelM"/>
</dbReference>
<evidence type="ECO:0000259" key="7">
    <source>
        <dbReference type="Pfam" id="PF08806"/>
    </source>
</evidence>